<dbReference type="Proteomes" id="UP000518904">
    <property type="component" value="Unassembled WGS sequence"/>
</dbReference>
<sequence>MFKVQKERLVKNWPAKVSVAVDDGKVETHDITLDLLLLDVDKSDKVLRYFKDDIKKVVKGWSGIGDANGEVMEFNAKNLNILIGNPAFVKAVVDAYLQANSGQAAEKNS</sequence>
<dbReference type="EMBL" id="JABCLB010001328">
    <property type="protein sequence ID" value="NMU84027.1"/>
    <property type="molecule type" value="Genomic_DNA"/>
</dbReference>
<evidence type="ECO:0000313" key="1">
    <source>
        <dbReference type="EMBL" id="NMU84027.1"/>
    </source>
</evidence>
<name>A0A7Y0SIF0_VIBPH</name>
<gene>
    <name evidence="1" type="ORF">HKB16_14155</name>
</gene>
<accession>A0A7Y0SIF0</accession>
<comment type="caution">
    <text evidence="1">The sequence shown here is derived from an EMBL/GenBank/DDBJ whole genome shotgun (WGS) entry which is preliminary data.</text>
</comment>
<reference evidence="1 2" key="1">
    <citation type="submission" date="2020-04" db="EMBL/GenBank/DDBJ databases">
        <title>Whole-genome sequencing of Vibrio spp. from China reveals different genetic environments of blaCTX-M-14 among diverse lineages.</title>
        <authorList>
            <person name="Zheng Z."/>
            <person name="Ye L."/>
            <person name="Chen S."/>
        </authorList>
    </citation>
    <scope>NUCLEOTIDE SEQUENCE [LARGE SCALE GENOMIC DNA]</scope>
    <source>
        <strain evidence="1 2">Vb0551</strain>
    </source>
</reference>
<evidence type="ECO:0000313" key="2">
    <source>
        <dbReference type="Proteomes" id="UP000518904"/>
    </source>
</evidence>
<protein>
    <submittedName>
        <fullName evidence="1">Uncharacterized protein</fullName>
    </submittedName>
</protein>
<proteinExistence type="predicted"/>
<dbReference type="RefSeq" id="WP_141179922.1">
    <property type="nucleotide sequence ID" value="NZ_CP041202.1"/>
</dbReference>
<dbReference type="AlphaFoldDB" id="A0A7Y0SIF0"/>
<organism evidence="1 2">
    <name type="scientific">Vibrio parahaemolyticus</name>
    <dbReference type="NCBI Taxonomy" id="670"/>
    <lineage>
        <taxon>Bacteria</taxon>
        <taxon>Pseudomonadati</taxon>
        <taxon>Pseudomonadota</taxon>
        <taxon>Gammaproteobacteria</taxon>
        <taxon>Vibrionales</taxon>
        <taxon>Vibrionaceae</taxon>
        <taxon>Vibrio</taxon>
    </lineage>
</organism>